<evidence type="ECO:0000313" key="2">
    <source>
        <dbReference type="EMBL" id="UMO76930.1"/>
    </source>
</evidence>
<feature type="transmembrane region" description="Helical" evidence="1">
    <location>
        <begin position="20"/>
        <end position="44"/>
    </location>
</feature>
<keyword evidence="1" id="KW-0472">Membrane</keyword>
<sequence>MLDIFYNVRGGFASHPVLVTLSIVGIYILGHILFIGTVILLEVYKND</sequence>
<keyword evidence="1" id="KW-1133">Transmembrane helix</keyword>
<keyword evidence="1" id="KW-0812">Transmembrane</keyword>
<dbReference type="Proteomes" id="UP000829477">
    <property type="component" value="Segment"/>
</dbReference>
<keyword evidence="3" id="KW-1185">Reference proteome</keyword>
<proteinExistence type="predicted"/>
<evidence type="ECO:0000256" key="1">
    <source>
        <dbReference type="SAM" id="Phobius"/>
    </source>
</evidence>
<name>A0AAE9FLS7_9CAUD</name>
<accession>A0AAE9FLS7</accession>
<protein>
    <submittedName>
        <fullName evidence="2">Uncharacterized protein</fullName>
    </submittedName>
</protein>
<evidence type="ECO:0000313" key="3">
    <source>
        <dbReference type="Proteomes" id="UP000829477"/>
    </source>
</evidence>
<organism evidence="2 3">
    <name type="scientific">Enterococcus phage phiSHEF16</name>
    <dbReference type="NCBI Taxonomy" id="2918650"/>
    <lineage>
        <taxon>Viruses</taxon>
        <taxon>Duplodnaviria</taxon>
        <taxon>Heunggongvirae</taxon>
        <taxon>Uroviricota</taxon>
        <taxon>Caudoviricetes</taxon>
        <taxon>Herelleviridae</taxon>
        <taxon>Brockvirinae</taxon>
        <taxon>Schiekvirus</taxon>
        <taxon>Schiekvirus Shef16</taxon>
    </lineage>
</organism>
<reference evidence="2 3" key="1">
    <citation type="submission" date="2021-12" db="EMBL/GenBank/DDBJ databases">
        <authorList>
            <person name="Alrafaie A.M."/>
            <person name="Stafford G.P."/>
        </authorList>
    </citation>
    <scope>NUCLEOTIDE SEQUENCE [LARGE SCALE GENOMIC DNA]</scope>
</reference>
<dbReference type="EMBL" id="OL799260">
    <property type="protein sequence ID" value="UMO76930.1"/>
    <property type="molecule type" value="Genomic_DNA"/>
</dbReference>